<comment type="caution">
    <text evidence="2">The sequence shown here is derived from an EMBL/GenBank/DDBJ whole genome shotgun (WGS) entry which is preliminary data.</text>
</comment>
<feature type="compositionally biased region" description="Acidic residues" evidence="1">
    <location>
        <begin position="196"/>
        <end position="205"/>
    </location>
</feature>
<feature type="region of interest" description="Disordered" evidence="1">
    <location>
        <begin position="40"/>
        <end position="131"/>
    </location>
</feature>
<feature type="compositionally biased region" description="Basic and acidic residues" evidence="1">
    <location>
        <begin position="299"/>
        <end position="331"/>
    </location>
</feature>
<feature type="compositionally biased region" description="Basic residues" evidence="1">
    <location>
        <begin position="400"/>
        <end position="443"/>
    </location>
</feature>
<dbReference type="Proteomes" id="UP001057375">
    <property type="component" value="Unassembled WGS sequence"/>
</dbReference>
<gene>
    <name evidence="2" type="ORF">ADUPG1_008355</name>
</gene>
<protein>
    <submittedName>
        <fullName evidence="2">Uncharacterized protein</fullName>
    </submittedName>
</protein>
<feature type="compositionally biased region" description="Basic residues" evidence="1">
    <location>
        <begin position="80"/>
        <end position="91"/>
    </location>
</feature>
<evidence type="ECO:0000313" key="3">
    <source>
        <dbReference type="Proteomes" id="UP001057375"/>
    </source>
</evidence>
<accession>A0ABQ5KRM9</accession>
<name>A0ABQ5KRM9_9EUKA</name>
<feature type="compositionally biased region" description="Basic and acidic residues" evidence="1">
    <location>
        <begin position="112"/>
        <end position="127"/>
    </location>
</feature>
<reference evidence="2" key="1">
    <citation type="submission" date="2022-03" db="EMBL/GenBank/DDBJ databases">
        <title>Draft genome sequence of Aduncisulcus paluster, a free-living microaerophilic Fornicata.</title>
        <authorList>
            <person name="Yuyama I."/>
            <person name="Kume K."/>
            <person name="Tamura T."/>
            <person name="Inagaki Y."/>
            <person name="Hashimoto T."/>
        </authorList>
    </citation>
    <scope>NUCLEOTIDE SEQUENCE</scope>
    <source>
        <strain evidence="2">NY0171</strain>
    </source>
</reference>
<feature type="compositionally biased region" description="Polar residues" evidence="1">
    <location>
        <begin position="50"/>
        <end position="70"/>
    </location>
</feature>
<feature type="region of interest" description="Disordered" evidence="1">
    <location>
        <begin position="161"/>
        <end position="368"/>
    </location>
</feature>
<sequence length="443" mass="49282">MDLTMESYHEDNVNAVITRFNEVFPMFCLSQADLFPKDDSSMKIPHKSQDGIQSFDHTTSVPPIQPSTAHPASGHSRGDKIRHRGRKKKSSKSIQQIDDSIVDDTLKIPSLKGKDAPPTDDRFEGKEALQSTETTTIVEAVDIEYEAEDVMYYLSDLKDEEGESLDNAQPKRKKPKGEEEEGLICGETEYYRREEEQSDTDDGYDEGSIHSDILTANNESKDNPLQIQDDIIQSNPQIITSKDSEDVSTNSTIMSVSSKDIEKHPDDISIKNKEKDQLENEIVGKDAGPVKDMIGEDESGSHIELRISAESPKEKKDLGTKNAVKPKERSSQFRKNGKKKILPHPLSSSSPNQKHSISSTKDSPIASIGMSLRRRHNLDALGVDIDSLQRAAQTFLNIKDKKKGPSKNGKKGMGKKKKETKGAKKKKGKRKGKQGNHQGSSKK</sequence>
<feature type="compositionally biased region" description="Polar residues" evidence="1">
    <location>
        <begin position="214"/>
        <end position="258"/>
    </location>
</feature>
<evidence type="ECO:0000256" key="1">
    <source>
        <dbReference type="SAM" id="MobiDB-lite"/>
    </source>
</evidence>
<keyword evidence="3" id="KW-1185">Reference proteome</keyword>
<proteinExistence type="predicted"/>
<organism evidence="2 3">
    <name type="scientific">Aduncisulcus paluster</name>
    <dbReference type="NCBI Taxonomy" id="2918883"/>
    <lineage>
        <taxon>Eukaryota</taxon>
        <taxon>Metamonada</taxon>
        <taxon>Carpediemonas-like organisms</taxon>
        <taxon>Aduncisulcus</taxon>
    </lineage>
</organism>
<feature type="compositionally biased region" description="Basic and acidic residues" evidence="1">
    <location>
        <begin position="259"/>
        <end position="284"/>
    </location>
</feature>
<feature type="compositionally biased region" description="Polar residues" evidence="1">
    <location>
        <begin position="346"/>
        <end position="362"/>
    </location>
</feature>
<evidence type="ECO:0000313" key="2">
    <source>
        <dbReference type="EMBL" id="GKT35133.1"/>
    </source>
</evidence>
<feature type="region of interest" description="Disordered" evidence="1">
    <location>
        <begin position="395"/>
        <end position="443"/>
    </location>
</feature>
<dbReference type="EMBL" id="BQXS01010928">
    <property type="protein sequence ID" value="GKT35133.1"/>
    <property type="molecule type" value="Genomic_DNA"/>
</dbReference>